<keyword evidence="5" id="KW-0540">Nuclease</keyword>
<dbReference type="OrthoDB" id="6764494at2759"/>
<dbReference type="PROSITE" id="PS50994">
    <property type="entry name" value="INTEGRASE"/>
    <property type="match status" value="1"/>
</dbReference>
<dbReference type="Gene3D" id="3.10.20.370">
    <property type="match status" value="1"/>
</dbReference>
<dbReference type="PANTHER" id="PTHR37984">
    <property type="entry name" value="PROTEIN CBG26694"/>
    <property type="match status" value="1"/>
</dbReference>
<dbReference type="FunFam" id="3.10.20.370:FF:000001">
    <property type="entry name" value="Retrovirus-related Pol polyprotein from transposon 17.6-like protein"/>
    <property type="match status" value="1"/>
</dbReference>
<dbReference type="CDD" id="cd09274">
    <property type="entry name" value="RNase_HI_RT_Ty3"/>
    <property type="match status" value="1"/>
</dbReference>
<dbReference type="FunFam" id="3.30.70.270:FF:000115">
    <property type="entry name" value="Polyprotein of retroviral origin, putative"/>
    <property type="match status" value="1"/>
</dbReference>
<evidence type="ECO:0000259" key="9">
    <source>
        <dbReference type="PROSITE" id="PS50878"/>
    </source>
</evidence>
<evidence type="ECO:0000256" key="8">
    <source>
        <dbReference type="ARBA" id="ARBA00022918"/>
    </source>
</evidence>
<proteinExistence type="predicted"/>
<dbReference type="InterPro" id="IPR000477">
    <property type="entry name" value="RT_dom"/>
</dbReference>
<keyword evidence="12" id="KW-1185">Reference proteome</keyword>
<dbReference type="STRING" id="105785.A0A2J7RBZ9"/>
<dbReference type="Pfam" id="PF17921">
    <property type="entry name" value="Integrase_H2C2"/>
    <property type="match status" value="1"/>
</dbReference>
<evidence type="ECO:0000259" key="10">
    <source>
        <dbReference type="PROSITE" id="PS50994"/>
    </source>
</evidence>
<dbReference type="InterPro" id="IPR012337">
    <property type="entry name" value="RNaseH-like_sf"/>
</dbReference>
<dbReference type="InParanoid" id="A0A2J7RBZ9"/>
<evidence type="ECO:0000256" key="1">
    <source>
        <dbReference type="ARBA" id="ARBA00012493"/>
    </source>
</evidence>
<dbReference type="PROSITE" id="PS50878">
    <property type="entry name" value="RT_POL"/>
    <property type="match status" value="1"/>
</dbReference>
<evidence type="ECO:0000313" key="11">
    <source>
        <dbReference type="EMBL" id="PNF38366.1"/>
    </source>
</evidence>
<evidence type="ECO:0000256" key="3">
    <source>
        <dbReference type="ARBA" id="ARBA00022679"/>
    </source>
</evidence>
<evidence type="ECO:0000256" key="2">
    <source>
        <dbReference type="ARBA" id="ARBA00022670"/>
    </source>
</evidence>
<gene>
    <name evidence="11" type="ORF">B7P43_G08976</name>
</gene>
<comment type="caution">
    <text evidence="11">The sequence shown here is derived from an EMBL/GenBank/DDBJ whole genome shotgun (WGS) entry which is preliminary data.</text>
</comment>
<keyword evidence="7" id="KW-0378">Hydrolase</keyword>
<dbReference type="InterPro" id="IPR043128">
    <property type="entry name" value="Rev_trsase/Diguanyl_cyclase"/>
</dbReference>
<dbReference type="Pfam" id="PF00078">
    <property type="entry name" value="RVT_1"/>
    <property type="match status" value="1"/>
</dbReference>
<evidence type="ECO:0000256" key="7">
    <source>
        <dbReference type="ARBA" id="ARBA00022801"/>
    </source>
</evidence>
<feature type="domain" description="Integrase catalytic" evidence="10">
    <location>
        <begin position="715"/>
        <end position="874"/>
    </location>
</feature>
<sequence>MRALSRTPRRVVSTRTLGTPMCSRIRRNHVPLSQMCYVVDSLPGNLDIILGQDWLENEGYVFQKKPPVVILPYNEQVIMCKTQEKGVRFIEHQVLQPGLICAASLVNCENFEFPCLMVNLTDKSICVTTEPKLEKPPTMLHKQDFENKTKRIRRLQLLRENLRLDHIAEGASDIRKICEEYVDIFKLPGDSLTATSAAEHTIPTPSIPKGRAITLKNYRLPEAQQQEIKRQVNQMLEDDIITPSNSGWNFPLLVVPKQLDASGKRKWRICVDFRKLNELTVGDSYPLPNIQEILDKLGRARYFTALDCASGYLQVPIAEEDRCKTAFSTANGHFEFKRMPFGLKSAPSTFQRMMNVLSELIGEKSLVYMDDVLIAAETLREHNFKLRAVFKKLREFNLKIEPDKCEFLKEELNYLGHVVTSAGVRPNDSKVKAVVEFPIPRTQKDIKSFLGLAGYYRRFIADFGAIAKPLTELLKKGNEWNWTEKEQARFDLLKFKLTNTPLLQYPDFSKPFILTTDASGYAIGAILSQGKLGQDKPIAYASRTLNEAELNYSTVEKELLAIVWACKHFRPYLLGRKFQIVTDHKGLTWIFNVKDPSSRLMRWKLLLEEYDYQIEYRAGQRNCNADSLSRYPVQCLNVNLEEITGERKQKIIAEMHNCPIGGHQGIRKTIERIKLYISWPSLEQDVIQYIRNCKTCQLNKETRPNVKLPLVVTDTKNAPWDKIYLDIVGPLPLSENGMKYILTCQDNLSKYFIAIPLQTQTAEEVANAFVKNIILLYGIPTEVVTDQGSNFMSDIFKRVCKLFKIEKICTTAYHPESNGALERTHKTLANYLRCFCDKRLNNWDEWLPFACFTYNTTPHSVTRYTPYEVLFGRNANIPGRLQRQPQPLYNFDDVVLEIKHKMQNCQQIARERLIEFKEAQRQRVKSNEYDFKVNDLV</sequence>
<reference evidence="11 12" key="1">
    <citation type="submission" date="2017-12" db="EMBL/GenBank/DDBJ databases">
        <title>Hemimetabolous genomes reveal molecular basis of termite eusociality.</title>
        <authorList>
            <person name="Harrison M.C."/>
            <person name="Jongepier E."/>
            <person name="Robertson H.M."/>
            <person name="Arning N."/>
            <person name="Bitard-Feildel T."/>
            <person name="Chao H."/>
            <person name="Childers C.P."/>
            <person name="Dinh H."/>
            <person name="Doddapaneni H."/>
            <person name="Dugan S."/>
            <person name="Gowin J."/>
            <person name="Greiner C."/>
            <person name="Han Y."/>
            <person name="Hu H."/>
            <person name="Hughes D.S.T."/>
            <person name="Huylmans A.-K."/>
            <person name="Kemena C."/>
            <person name="Kremer L.P.M."/>
            <person name="Lee S.L."/>
            <person name="Lopez-Ezquerra A."/>
            <person name="Mallet L."/>
            <person name="Monroy-Kuhn J.M."/>
            <person name="Moser A."/>
            <person name="Murali S.C."/>
            <person name="Muzny D.M."/>
            <person name="Otani S."/>
            <person name="Piulachs M.-D."/>
            <person name="Poelchau M."/>
            <person name="Qu J."/>
            <person name="Schaub F."/>
            <person name="Wada-Katsumata A."/>
            <person name="Worley K.C."/>
            <person name="Xie Q."/>
            <person name="Ylla G."/>
            <person name="Poulsen M."/>
            <person name="Gibbs R.A."/>
            <person name="Schal C."/>
            <person name="Richards S."/>
            <person name="Belles X."/>
            <person name="Korb J."/>
            <person name="Bornberg-Bauer E."/>
        </authorList>
    </citation>
    <scope>NUCLEOTIDE SEQUENCE [LARGE SCALE GENOMIC DNA]</scope>
    <source>
        <tissue evidence="11">Whole body</tissue>
    </source>
</reference>
<accession>A0A2J7RBZ9</accession>
<dbReference type="GO" id="GO:0015074">
    <property type="term" value="P:DNA integration"/>
    <property type="evidence" value="ECO:0007669"/>
    <property type="project" value="InterPro"/>
</dbReference>
<dbReference type="InterPro" id="IPR036397">
    <property type="entry name" value="RNaseH_sf"/>
</dbReference>
<evidence type="ECO:0000256" key="5">
    <source>
        <dbReference type="ARBA" id="ARBA00022722"/>
    </source>
</evidence>
<dbReference type="GO" id="GO:0006508">
    <property type="term" value="P:proteolysis"/>
    <property type="evidence" value="ECO:0007669"/>
    <property type="project" value="UniProtKB-KW"/>
</dbReference>
<dbReference type="InterPro" id="IPR043502">
    <property type="entry name" value="DNA/RNA_pol_sf"/>
</dbReference>
<dbReference type="InterPro" id="IPR041588">
    <property type="entry name" value="Integrase_H2C2"/>
</dbReference>
<dbReference type="Gene3D" id="1.10.340.70">
    <property type="match status" value="1"/>
</dbReference>
<name>A0A2J7RBZ9_9NEOP</name>
<dbReference type="Proteomes" id="UP000235965">
    <property type="component" value="Unassembled WGS sequence"/>
</dbReference>
<dbReference type="PANTHER" id="PTHR37984:SF5">
    <property type="entry name" value="PROTEIN NYNRIN-LIKE"/>
    <property type="match status" value="1"/>
</dbReference>
<evidence type="ECO:0000256" key="4">
    <source>
        <dbReference type="ARBA" id="ARBA00022695"/>
    </source>
</evidence>
<dbReference type="SUPFAM" id="SSF56672">
    <property type="entry name" value="DNA/RNA polymerases"/>
    <property type="match status" value="1"/>
</dbReference>
<dbReference type="GO" id="GO:0008233">
    <property type="term" value="F:peptidase activity"/>
    <property type="evidence" value="ECO:0007669"/>
    <property type="project" value="UniProtKB-KW"/>
</dbReference>
<protein>
    <recommendedName>
        <fullName evidence="1">RNA-directed DNA polymerase</fullName>
        <ecNumber evidence="1">2.7.7.49</ecNumber>
    </recommendedName>
</protein>
<dbReference type="SUPFAM" id="SSF53098">
    <property type="entry name" value="Ribonuclease H-like"/>
    <property type="match status" value="1"/>
</dbReference>
<dbReference type="AlphaFoldDB" id="A0A2J7RBZ9"/>
<dbReference type="InterPro" id="IPR001584">
    <property type="entry name" value="Integrase_cat-core"/>
</dbReference>
<keyword evidence="4" id="KW-0548">Nucleotidyltransferase</keyword>
<dbReference type="EMBL" id="NEVH01005888">
    <property type="protein sequence ID" value="PNF38366.1"/>
    <property type="molecule type" value="Genomic_DNA"/>
</dbReference>
<dbReference type="InterPro" id="IPR050951">
    <property type="entry name" value="Retrovirus_Pol_polyprotein"/>
</dbReference>
<keyword evidence="3" id="KW-0808">Transferase</keyword>
<organism evidence="11 12">
    <name type="scientific">Cryptotermes secundus</name>
    <dbReference type="NCBI Taxonomy" id="105785"/>
    <lineage>
        <taxon>Eukaryota</taxon>
        <taxon>Metazoa</taxon>
        <taxon>Ecdysozoa</taxon>
        <taxon>Arthropoda</taxon>
        <taxon>Hexapoda</taxon>
        <taxon>Insecta</taxon>
        <taxon>Pterygota</taxon>
        <taxon>Neoptera</taxon>
        <taxon>Polyneoptera</taxon>
        <taxon>Dictyoptera</taxon>
        <taxon>Blattodea</taxon>
        <taxon>Blattoidea</taxon>
        <taxon>Termitoidae</taxon>
        <taxon>Kalotermitidae</taxon>
        <taxon>Cryptotermitinae</taxon>
        <taxon>Cryptotermes</taxon>
    </lineage>
</organism>
<dbReference type="CDD" id="cd01647">
    <property type="entry name" value="RT_LTR"/>
    <property type="match status" value="1"/>
</dbReference>
<dbReference type="FunFam" id="3.30.420.10:FF:000032">
    <property type="entry name" value="Retrovirus-related Pol polyprotein from transposon 297-like Protein"/>
    <property type="match status" value="1"/>
</dbReference>
<keyword evidence="8" id="KW-0695">RNA-directed DNA polymerase</keyword>
<dbReference type="Pfam" id="PF17917">
    <property type="entry name" value="RT_RNaseH"/>
    <property type="match status" value="1"/>
</dbReference>
<dbReference type="Gene3D" id="3.30.420.10">
    <property type="entry name" value="Ribonuclease H-like superfamily/Ribonuclease H"/>
    <property type="match status" value="1"/>
</dbReference>
<dbReference type="Gene3D" id="3.30.70.270">
    <property type="match status" value="2"/>
</dbReference>
<evidence type="ECO:0000313" key="12">
    <source>
        <dbReference type="Proteomes" id="UP000235965"/>
    </source>
</evidence>
<dbReference type="GO" id="GO:0042575">
    <property type="term" value="C:DNA polymerase complex"/>
    <property type="evidence" value="ECO:0007669"/>
    <property type="project" value="UniProtKB-ARBA"/>
</dbReference>
<dbReference type="FunFam" id="3.10.10.10:FF:000007">
    <property type="entry name" value="Retrovirus-related Pol polyprotein from transposon 17.6-like Protein"/>
    <property type="match status" value="1"/>
</dbReference>
<dbReference type="GO" id="GO:0003676">
    <property type="term" value="F:nucleic acid binding"/>
    <property type="evidence" value="ECO:0007669"/>
    <property type="project" value="InterPro"/>
</dbReference>
<feature type="non-terminal residue" evidence="11">
    <location>
        <position position="937"/>
    </location>
</feature>
<dbReference type="InterPro" id="IPR041373">
    <property type="entry name" value="RT_RNaseH"/>
</dbReference>
<dbReference type="GO" id="GO:0004519">
    <property type="term" value="F:endonuclease activity"/>
    <property type="evidence" value="ECO:0007669"/>
    <property type="project" value="UniProtKB-KW"/>
</dbReference>
<dbReference type="Gene3D" id="3.10.10.10">
    <property type="entry name" value="HIV Type 1 Reverse Transcriptase, subunit A, domain 1"/>
    <property type="match status" value="1"/>
</dbReference>
<dbReference type="EC" id="2.7.7.49" evidence="1"/>
<dbReference type="GO" id="GO:0003964">
    <property type="term" value="F:RNA-directed DNA polymerase activity"/>
    <property type="evidence" value="ECO:0007669"/>
    <property type="project" value="UniProtKB-KW"/>
</dbReference>
<keyword evidence="2" id="KW-0645">Protease</keyword>
<evidence type="ECO:0000256" key="6">
    <source>
        <dbReference type="ARBA" id="ARBA00022759"/>
    </source>
</evidence>
<keyword evidence="6" id="KW-0255">Endonuclease</keyword>
<feature type="domain" description="Reverse transcriptase" evidence="9">
    <location>
        <begin position="236"/>
        <end position="419"/>
    </location>
</feature>
<dbReference type="Pfam" id="PF00665">
    <property type="entry name" value="rve"/>
    <property type="match status" value="1"/>
</dbReference>